<gene>
    <name evidence="1" type="ORF">U27_05440</name>
</gene>
<proteinExistence type="predicted"/>
<keyword evidence="2" id="KW-1185">Reference proteome</keyword>
<sequence length="67" mass="7176">MDTSAKQIVLKVEASVFSKQLGDPVRKGELLGRFAGDEVIAPCNGTIKGVSFDPVDHVFMVVIEQAS</sequence>
<accession>A0A081C1L1</accession>
<evidence type="ECO:0000313" key="2">
    <source>
        <dbReference type="Proteomes" id="UP000030661"/>
    </source>
</evidence>
<dbReference type="HOGENOM" id="CLU_2803733_0_0_0"/>
<protein>
    <submittedName>
        <fullName evidence="1">Uncharacterized protein</fullName>
    </submittedName>
</protein>
<reference evidence="1" key="1">
    <citation type="journal article" date="2015" name="PeerJ">
        <title>First genomic representation of candidate bacterial phylum KSB3 points to enhanced environmental sensing as a trigger of wastewater bulking.</title>
        <authorList>
            <person name="Sekiguchi Y."/>
            <person name="Ohashi A."/>
            <person name="Parks D.H."/>
            <person name="Yamauchi T."/>
            <person name="Tyson G.W."/>
            <person name="Hugenholtz P."/>
        </authorList>
    </citation>
    <scope>NUCLEOTIDE SEQUENCE [LARGE SCALE GENOMIC DNA]</scope>
</reference>
<dbReference type="AlphaFoldDB" id="A0A081C1L1"/>
<name>A0A081C1L1_VECG1</name>
<dbReference type="EMBL" id="DF820467">
    <property type="protein sequence ID" value="GAK58466.1"/>
    <property type="molecule type" value="Genomic_DNA"/>
</dbReference>
<organism evidence="1">
    <name type="scientific">Vecturithrix granuli</name>
    <dbReference type="NCBI Taxonomy" id="1499967"/>
    <lineage>
        <taxon>Bacteria</taxon>
        <taxon>Candidatus Moduliflexota</taxon>
        <taxon>Candidatus Vecturitrichia</taxon>
        <taxon>Candidatus Vecturitrichales</taxon>
        <taxon>Candidatus Vecturitrichaceae</taxon>
        <taxon>Candidatus Vecturithrix</taxon>
    </lineage>
</organism>
<dbReference type="Proteomes" id="UP000030661">
    <property type="component" value="Unassembled WGS sequence"/>
</dbReference>
<evidence type="ECO:0000313" key="1">
    <source>
        <dbReference type="EMBL" id="GAK58466.1"/>
    </source>
</evidence>